<gene>
    <name evidence="7" type="primary">cof6</name>
    <name evidence="8" type="ORF">F7Q99_03185</name>
</gene>
<evidence type="ECO:0000313" key="9">
    <source>
        <dbReference type="Proteomes" id="UP000450000"/>
    </source>
</evidence>
<dbReference type="Gene3D" id="3.30.70.890">
    <property type="entry name" value="GHMP kinase, C-terminal domain"/>
    <property type="match status" value="1"/>
</dbReference>
<dbReference type="InterPro" id="IPR004422">
    <property type="entry name" value="RFAP_synthase"/>
</dbReference>
<evidence type="ECO:0000256" key="3">
    <source>
        <dbReference type="ARBA" id="ARBA00022777"/>
    </source>
</evidence>
<dbReference type="PDB" id="8AP0">
    <property type="method" value="X-ray"/>
    <property type="resolution" value="1.60 A"/>
    <property type="chains" value="AAA=1-341"/>
</dbReference>
<dbReference type="EMBL" id="KY705052">
    <property type="protein sequence ID" value="AVW82935.1"/>
    <property type="molecule type" value="Genomic_DNA"/>
</dbReference>
<protein>
    <submittedName>
        <fullName evidence="7">Beta-ribofuranosylaminobenzene 5'-phosphate synthase</fullName>
    </submittedName>
</protein>
<dbReference type="EMBL" id="WBOF01000001">
    <property type="protein sequence ID" value="MQS11318.1"/>
    <property type="molecule type" value="Genomic_DNA"/>
</dbReference>
<evidence type="ECO:0007829" key="10">
    <source>
        <dbReference type="PDB" id="6YQQ"/>
    </source>
</evidence>
<keyword evidence="10 11" id="KW-0002">3D-structure</keyword>
<dbReference type="SUPFAM" id="SSF54211">
    <property type="entry name" value="Ribosomal protein S5 domain 2-like"/>
    <property type="match status" value="1"/>
</dbReference>
<accession>A0A5S9CYM0</accession>
<keyword evidence="9" id="KW-1185">Reference proteome</keyword>
<dbReference type="InterPro" id="IPR013750">
    <property type="entry name" value="GHMP_kinase_C_dom"/>
</dbReference>
<dbReference type="AlphaFoldDB" id="A0A5S9CYM0"/>
<reference evidence="10" key="3">
    <citation type="journal article" date="2020" name="Chem. Commun. (Camb.)">
        <title>Uncovering the chemistry of C-C bond formation in C-nucleoside biosynthesis: crystal structure of a C-glycoside synthase/PRPP complex.</title>
        <authorList>
            <person name="Gao S."/>
            <person name="Radadiya A."/>
            <person name="Li W."/>
            <person name="Liu H."/>
            <person name="Zhu W."/>
            <person name="de Crecy-Lagard V."/>
            <person name="Richards N.G.J."/>
            <person name="Naismith J.H."/>
        </authorList>
    </citation>
    <scope>X-RAY CRYSTALLOGRAPHY (2.50 ANGSTROMS)</scope>
</reference>
<dbReference type="InterPro" id="IPR014721">
    <property type="entry name" value="Ribsml_uS5_D2-typ_fold_subgr"/>
</dbReference>
<dbReference type="InterPro" id="IPR036554">
    <property type="entry name" value="GHMP_kinase_C_sf"/>
</dbReference>
<dbReference type="Pfam" id="PF00288">
    <property type="entry name" value="GHMP_kinases_N"/>
    <property type="match status" value="1"/>
</dbReference>
<reference evidence="7" key="1">
    <citation type="journal article" date="2019" name="Appl. Environ. Microbiol.">
        <title>Comparative investigation into formycin A and pyrazofurin A biosynthesis reveals branch pathways for the construction of C-nucleoside scaffolds.</title>
        <authorList>
            <person name="Zhang M."/>
            <person name="Zhang P."/>
            <person name="Xu G."/>
            <person name="Zhou W."/>
            <person name="Gao Y."/>
            <person name="Gong R."/>
            <person name="Cai Y.S."/>
            <person name="Cong H."/>
            <person name="Deng Z."/>
            <person name="Price N.P.J."/>
            <person name="Mao X."/>
            <person name="Chen W."/>
        </authorList>
    </citation>
    <scope>NUCLEOTIDE SEQUENCE</scope>
    <source>
        <strain evidence="7">ATCC 21070</strain>
    </source>
</reference>
<dbReference type="InterPro" id="IPR020568">
    <property type="entry name" value="Ribosomal_Su5_D2-typ_SF"/>
</dbReference>
<evidence type="ECO:0007829" key="11">
    <source>
        <dbReference type="PDB" id="8AOZ"/>
    </source>
</evidence>
<evidence type="ECO:0007829" key="12">
    <source>
        <dbReference type="PDB" id="8AP0"/>
    </source>
</evidence>
<reference evidence="11 12" key="4">
    <citation type="journal article" date="2023" name="Open Biol.">
        <title>Experimental and computational snapshots of C-C bond formation in a C-nucleoside synthase.</title>
        <authorList>
            <person name="Li W."/>
            <person name="Girt G.C."/>
            <person name="Radadiya A."/>
            <person name="Stewart J.J.P."/>
            <person name="Richards N.G.J."/>
            <person name="Naismith J.H."/>
        </authorList>
    </citation>
    <scope>X-RAY CRYSTALLOGRAPHY (1.60 ANGSTROMS)</scope>
</reference>
<feature type="domain" description="GHMP kinase N-terminal" evidence="5">
    <location>
        <begin position="74"/>
        <end position="141"/>
    </location>
</feature>
<evidence type="ECO:0000256" key="2">
    <source>
        <dbReference type="ARBA" id="ARBA00022741"/>
    </source>
</evidence>
<dbReference type="GO" id="GO:0005524">
    <property type="term" value="F:ATP binding"/>
    <property type="evidence" value="ECO:0007669"/>
    <property type="project" value="UniProtKB-KW"/>
</dbReference>
<organism evidence="7">
    <name type="scientific">Streptomyces kaniharaensis</name>
    <dbReference type="NCBI Taxonomy" id="212423"/>
    <lineage>
        <taxon>Bacteria</taxon>
        <taxon>Bacillati</taxon>
        <taxon>Actinomycetota</taxon>
        <taxon>Actinomycetes</taxon>
        <taxon>Kitasatosporales</taxon>
        <taxon>Streptomycetaceae</taxon>
        <taxon>Streptomyces</taxon>
    </lineage>
</organism>
<keyword evidence="4" id="KW-0067">ATP-binding</keyword>
<dbReference type="PDB" id="6YQQ">
    <property type="method" value="X-ray"/>
    <property type="resolution" value="2.50 A"/>
    <property type="chains" value="A=1-341"/>
</dbReference>
<reference evidence="8 9" key="2">
    <citation type="submission" date="2019-09" db="EMBL/GenBank/DDBJ databases">
        <title>Genome Sequences of Streptomyces kaniharaensis ATCC 21070.</title>
        <authorList>
            <person name="Zhu W."/>
            <person name="De Crecy-Lagard V."/>
            <person name="Richards N.G."/>
        </authorList>
    </citation>
    <scope>NUCLEOTIDE SEQUENCE [LARGE SCALE GENOMIC DNA]</scope>
    <source>
        <strain evidence="8 9">SF-557</strain>
    </source>
</reference>
<dbReference type="SMR" id="A0A5S9CYM0"/>
<dbReference type="NCBIfam" id="TIGR00144">
    <property type="entry name" value="beta_RFAP_syn"/>
    <property type="match status" value="1"/>
</dbReference>
<dbReference type="InterPro" id="IPR006204">
    <property type="entry name" value="GHMP_kinase_N_dom"/>
</dbReference>
<proteinExistence type="evidence at protein level"/>
<evidence type="ECO:0000313" key="7">
    <source>
        <dbReference type="EMBL" id="AVW82935.1"/>
    </source>
</evidence>
<dbReference type="OrthoDB" id="1492801at2"/>
<evidence type="ECO:0000259" key="5">
    <source>
        <dbReference type="Pfam" id="PF00288"/>
    </source>
</evidence>
<keyword evidence="3" id="KW-0418">Kinase</keyword>
<sequence length="341" mass="36585">MALDRPDRSGAVRVSAPARLSFTLISLDGSSLRRNGIAAMAVDRPGLTAEVREAADGIVAVTGTAEETARELAAALEALRKLWDGPAARVDVLEALPQHSGFGSKTSTLLAVGHAYGRLCGVEPDLRELARTLGRGRTSGASTGLSAYGGFLVDGGHVNPPDFAEAPQKYLRPSRFAQQVAPPKPVVRLDFPDWPVLVLLTHGRHLGGQEELEWFHSVAPIPAEESWRTSHLVFMGLAPAVLEQDFDAFCAAVNEITFTGHFKQAQIAFQGDAVADVLEAGRAAPSVDAIALSVTGPACFAFTKRPEDAERWAWELKNRGLIRDFWFTRANNQGLATTVVS</sequence>
<evidence type="ECO:0000259" key="6">
    <source>
        <dbReference type="Pfam" id="PF08544"/>
    </source>
</evidence>
<dbReference type="Gene3D" id="3.30.230.10">
    <property type="match status" value="1"/>
</dbReference>
<feature type="domain" description="GHMP kinase C-terminal" evidence="6">
    <location>
        <begin position="238"/>
        <end position="311"/>
    </location>
</feature>
<evidence type="ECO:0000256" key="1">
    <source>
        <dbReference type="ARBA" id="ARBA00022679"/>
    </source>
</evidence>
<dbReference type="GO" id="GO:0016301">
    <property type="term" value="F:kinase activity"/>
    <property type="evidence" value="ECO:0007669"/>
    <property type="project" value="UniProtKB-KW"/>
</dbReference>
<dbReference type="Proteomes" id="UP000450000">
    <property type="component" value="Unassembled WGS sequence"/>
</dbReference>
<evidence type="ECO:0000256" key="4">
    <source>
        <dbReference type="ARBA" id="ARBA00022840"/>
    </source>
</evidence>
<dbReference type="Pfam" id="PF08544">
    <property type="entry name" value="GHMP_kinases_C"/>
    <property type="match status" value="1"/>
</dbReference>
<dbReference type="PIRSF" id="PIRSF004884">
    <property type="entry name" value="Sugar_kin_arch"/>
    <property type="match status" value="1"/>
</dbReference>
<dbReference type="RefSeq" id="WP_153459976.1">
    <property type="nucleotide sequence ID" value="NZ_WBOF01000001.1"/>
</dbReference>
<evidence type="ECO:0000313" key="8">
    <source>
        <dbReference type="EMBL" id="MQS11318.1"/>
    </source>
</evidence>
<keyword evidence="1" id="KW-0808">Transferase</keyword>
<name>A0A5S9CYM0_9ACTN</name>
<dbReference type="PDB" id="8AOZ">
    <property type="method" value="X-ray"/>
    <property type="resolution" value="1.90 A"/>
    <property type="chains" value="AAA=1-341"/>
</dbReference>
<keyword evidence="2" id="KW-0547">Nucleotide-binding</keyword>